<sequence length="168" mass="20304">MIQELKKIEKLLFGTTLSQISNLIEDEEAKEYFGYNFQIEKLNFKFRKAKITPKKMGQFVTVWKRNSQKETEPFNESDNFDFYIIVTEENENYGFFLFPKNELIKRQILTTISKEGKRGFRVYPNWTKTENKQAAKTQIWQTRYFLDFTNEYNENQKRLSEIINSHYS</sequence>
<organism evidence="1 2">
    <name type="scientific">Faecalibacter rhinopitheci</name>
    <dbReference type="NCBI Taxonomy" id="2779678"/>
    <lineage>
        <taxon>Bacteria</taxon>
        <taxon>Pseudomonadati</taxon>
        <taxon>Bacteroidota</taxon>
        <taxon>Flavobacteriia</taxon>
        <taxon>Flavobacteriales</taxon>
        <taxon>Weeksellaceae</taxon>
        <taxon>Faecalibacter</taxon>
    </lineage>
</organism>
<accession>A0A8J7FT32</accession>
<dbReference type="InterPro" id="IPR038231">
    <property type="entry name" value="MepB-like_sf"/>
</dbReference>
<name>A0A8J7FT32_9FLAO</name>
<proteinExistence type="predicted"/>
<dbReference type="PIRSF" id="PIRSF032285">
    <property type="entry name" value="UCP032285"/>
    <property type="match status" value="1"/>
</dbReference>
<evidence type="ECO:0000313" key="2">
    <source>
        <dbReference type="Proteomes" id="UP000608754"/>
    </source>
</evidence>
<dbReference type="AlphaFoldDB" id="A0A8J7FT32"/>
<dbReference type="Proteomes" id="UP000608754">
    <property type="component" value="Unassembled WGS sequence"/>
</dbReference>
<comment type="caution">
    <text evidence="1">The sequence shown here is derived from an EMBL/GenBank/DDBJ whole genome shotgun (WGS) entry which is preliminary data.</text>
</comment>
<dbReference type="InterPro" id="IPR011235">
    <property type="entry name" value="MepB-like"/>
</dbReference>
<dbReference type="Gene3D" id="3.40.1350.140">
    <property type="entry name" value="MepB-like"/>
    <property type="match status" value="1"/>
</dbReference>
<dbReference type="RefSeq" id="WP_194184007.1">
    <property type="nucleotide sequence ID" value="NZ_JADGIK010000023.1"/>
</dbReference>
<keyword evidence="2" id="KW-1185">Reference proteome</keyword>
<dbReference type="Pfam" id="PF08877">
    <property type="entry name" value="MepB-like"/>
    <property type="match status" value="1"/>
</dbReference>
<evidence type="ECO:0000313" key="1">
    <source>
        <dbReference type="EMBL" id="MBF0598423.1"/>
    </source>
</evidence>
<dbReference type="EMBL" id="JADGIK010000023">
    <property type="protein sequence ID" value="MBF0598423.1"/>
    <property type="molecule type" value="Genomic_DNA"/>
</dbReference>
<reference evidence="1" key="1">
    <citation type="submission" date="2020-10" db="EMBL/GenBank/DDBJ databases">
        <authorList>
            <person name="Lu T."/>
            <person name="Wang Q."/>
            <person name="Han X."/>
        </authorList>
    </citation>
    <scope>NUCLEOTIDE SEQUENCE</scope>
    <source>
        <strain evidence="1">WQ 117</strain>
    </source>
</reference>
<protein>
    <submittedName>
        <fullName evidence="1">MepB family protein</fullName>
    </submittedName>
</protein>
<gene>
    <name evidence="1" type="ORF">IM532_13410</name>
</gene>